<evidence type="ECO:0000313" key="7">
    <source>
        <dbReference type="Proteomes" id="UP000018418"/>
    </source>
</evidence>
<dbReference type="EMBL" id="AYEU01000003">
    <property type="protein sequence ID" value="ESK52189.1"/>
    <property type="molecule type" value="Genomic_DNA"/>
</dbReference>
<dbReference type="SUPFAM" id="SSF109910">
    <property type="entry name" value="YgfY-like"/>
    <property type="match status" value="1"/>
</dbReference>
<evidence type="ECO:0000256" key="4">
    <source>
        <dbReference type="ARBA" id="ARBA00022490"/>
    </source>
</evidence>
<dbReference type="InterPro" id="IPR036714">
    <property type="entry name" value="SDH_sf"/>
</dbReference>
<evidence type="ECO:0000256" key="3">
    <source>
        <dbReference type="ARBA" id="ARBA00019418"/>
    </source>
</evidence>
<gene>
    <name evidence="6" type="ORF">P255_00331</name>
</gene>
<protein>
    <recommendedName>
        <fullName evidence="3">FAD assembly factor SdhE</fullName>
    </recommendedName>
</protein>
<dbReference type="GO" id="GO:0005737">
    <property type="term" value="C:cytoplasm"/>
    <property type="evidence" value="ECO:0007669"/>
    <property type="project" value="UniProtKB-SubCell"/>
</dbReference>
<dbReference type="GO" id="GO:0006105">
    <property type="term" value="P:succinate metabolic process"/>
    <property type="evidence" value="ECO:0007669"/>
    <property type="project" value="TreeGrafter"/>
</dbReference>
<dbReference type="RefSeq" id="WP_004899372.1">
    <property type="nucleotide sequence ID" value="NZ_BBTI01000003.1"/>
</dbReference>
<evidence type="ECO:0000313" key="6">
    <source>
        <dbReference type="EMBL" id="ESK52189.1"/>
    </source>
</evidence>
<dbReference type="PANTHER" id="PTHR39585">
    <property type="entry name" value="FAD ASSEMBLY FACTOR SDHE"/>
    <property type="match status" value="1"/>
</dbReference>
<evidence type="ECO:0000256" key="1">
    <source>
        <dbReference type="ARBA" id="ARBA00004496"/>
    </source>
</evidence>
<dbReference type="InterPro" id="IPR050531">
    <property type="entry name" value="SdhE_FAD_assembly_factor"/>
</dbReference>
<reference evidence="6 7" key="1">
    <citation type="submission" date="2013-10" db="EMBL/GenBank/DDBJ databases">
        <title>The Genome Sequence of Acinetobacter brisouii CIP 110357.</title>
        <authorList>
            <consortium name="The Broad Institute Genomics Platform"/>
            <consortium name="The Broad Institute Genome Sequencing Center for Infectious Disease"/>
            <person name="Cerqueira G."/>
            <person name="Feldgarden M."/>
            <person name="Courvalin P."/>
            <person name="Grillot-Courvalin C."/>
            <person name="Clermont D."/>
            <person name="Rocha E."/>
            <person name="Yoon E.-J."/>
            <person name="Nemec A."/>
            <person name="Young S.K."/>
            <person name="Zeng Q."/>
            <person name="Gargeya S."/>
            <person name="Fitzgerald M."/>
            <person name="Abouelleil A."/>
            <person name="Alvarado L."/>
            <person name="Berlin A.M."/>
            <person name="Chapman S.B."/>
            <person name="Gainer-Dewar J."/>
            <person name="Goldberg J."/>
            <person name="Gnerre S."/>
            <person name="Griggs A."/>
            <person name="Gujja S."/>
            <person name="Hansen M."/>
            <person name="Howarth C."/>
            <person name="Imamovic A."/>
            <person name="Ireland A."/>
            <person name="Larimer J."/>
            <person name="McCowan C."/>
            <person name="Murphy C."/>
            <person name="Pearson M."/>
            <person name="Poon T.W."/>
            <person name="Priest M."/>
            <person name="Roberts A."/>
            <person name="Saif S."/>
            <person name="Shea T."/>
            <person name="Sykes S."/>
            <person name="Wortman J."/>
            <person name="Nusbaum C."/>
            <person name="Birren B."/>
        </authorList>
    </citation>
    <scope>NUCLEOTIDE SEQUENCE [LARGE SCALE GENOMIC DNA]</scope>
    <source>
        <strain evidence="6 7">CIP 110357</strain>
    </source>
</reference>
<comment type="similarity">
    <text evidence="2">Belongs to the SdhE FAD assembly factor family.</text>
</comment>
<dbReference type="PATRIC" id="fig|1341683.3.peg.325"/>
<dbReference type="HOGENOM" id="CLU_103054_2_0_6"/>
<sequence length="85" mass="10225">MSDDISLEERKVIYRARRGLKEIDVYFDPYVRQYYLHASPEEKALFAELVDQEDPDLLDWFMDVGEPPRAELKELIIKLKHYVHQ</sequence>
<keyword evidence="4" id="KW-0963">Cytoplasm</keyword>
<keyword evidence="5" id="KW-0143">Chaperone</keyword>
<comment type="subcellular location">
    <subcellularLocation>
        <location evidence="1">Cytoplasm</location>
    </subcellularLocation>
</comment>
<dbReference type="STRING" id="396323.VH98_00175"/>
<evidence type="ECO:0000256" key="5">
    <source>
        <dbReference type="ARBA" id="ARBA00023186"/>
    </source>
</evidence>
<proteinExistence type="inferred from homology"/>
<evidence type="ECO:0000256" key="2">
    <source>
        <dbReference type="ARBA" id="ARBA00008571"/>
    </source>
</evidence>
<organism evidence="6 7">
    <name type="scientific">Acinetobacter brisouii CIP 110357</name>
    <dbReference type="NCBI Taxonomy" id="1341683"/>
    <lineage>
        <taxon>Bacteria</taxon>
        <taxon>Pseudomonadati</taxon>
        <taxon>Pseudomonadota</taxon>
        <taxon>Gammaproteobacteria</taxon>
        <taxon>Moraxellales</taxon>
        <taxon>Moraxellaceae</taxon>
        <taxon>Acinetobacter</taxon>
    </lineage>
</organism>
<dbReference type="Pfam" id="PF03937">
    <property type="entry name" value="Sdh5"/>
    <property type="match status" value="1"/>
</dbReference>
<dbReference type="InterPro" id="IPR005631">
    <property type="entry name" value="SDH"/>
</dbReference>
<dbReference type="Proteomes" id="UP000018418">
    <property type="component" value="Unassembled WGS sequence"/>
</dbReference>
<accession>V2VWR5</accession>
<comment type="caution">
    <text evidence="6">The sequence shown here is derived from an EMBL/GenBank/DDBJ whole genome shotgun (WGS) entry which is preliminary data.</text>
</comment>
<dbReference type="Gene3D" id="1.10.150.250">
    <property type="entry name" value="Flavinator of succinate dehydrogenase"/>
    <property type="match status" value="1"/>
</dbReference>
<name>V2VWR5_9GAMM</name>
<dbReference type="AlphaFoldDB" id="V2VWR5"/>
<dbReference type="OrthoDB" id="9180899at2"/>
<keyword evidence="7" id="KW-1185">Reference proteome</keyword>
<dbReference type="PANTHER" id="PTHR39585:SF1">
    <property type="entry name" value="FAD ASSEMBLY FACTOR SDHE"/>
    <property type="match status" value="1"/>
</dbReference>